<dbReference type="Pfam" id="PF04071">
    <property type="entry name" value="zf-like"/>
    <property type="match status" value="1"/>
</dbReference>
<feature type="domain" description="Cysteine-rich small" evidence="1">
    <location>
        <begin position="18"/>
        <end position="79"/>
    </location>
</feature>
<gene>
    <name evidence="2" type="ORF">LPQ35_05700</name>
</gene>
<sequence>MNLRERTLKELFQTLSGVEKEECEYYPCHFDGQDCSFCFCPFYPCLIYETGGKFKDDKVWSCVDCHYIHKKEIADEIKLEFSSYPFQILAEEDWFFFNEILQNLLFKEVRWKKSGKALTLYDENSEEWYLIKLRGFEIERIEKGKLEELSQYEGILIPKQPPSFQRQAPAHPFQR</sequence>
<dbReference type="EMBL" id="CP087714">
    <property type="protein sequence ID" value="XAT62748.1"/>
    <property type="molecule type" value="Genomic_DNA"/>
</dbReference>
<dbReference type="GeneID" id="90449160"/>
<evidence type="ECO:0000313" key="3">
    <source>
        <dbReference type="Proteomes" id="UP001492541"/>
    </source>
</evidence>
<evidence type="ECO:0000259" key="1">
    <source>
        <dbReference type="Pfam" id="PF04071"/>
    </source>
</evidence>
<dbReference type="Proteomes" id="UP001492541">
    <property type="component" value="Chromosome"/>
</dbReference>
<accession>A0ABZ3H187</accession>
<dbReference type="RefSeq" id="WP_193807709.1">
    <property type="nucleotide sequence ID" value="NZ_CP087714.1"/>
</dbReference>
<name>A0ABZ3H187_GEOAI</name>
<reference evidence="2 3" key="1">
    <citation type="submission" date="2021-11" db="EMBL/GenBank/DDBJ databases">
        <title>Whole genome of Geoglobus acetivorans.</title>
        <authorList>
            <person name="Liu D."/>
        </authorList>
    </citation>
    <scope>NUCLEOTIDE SEQUENCE [LARGE SCALE GENOMIC DNA]</scope>
    <source>
        <strain evidence="2 3">SBH6</strain>
    </source>
</reference>
<dbReference type="InterPro" id="IPR007212">
    <property type="entry name" value="Zf-like"/>
</dbReference>
<keyword evidence="3" id="KW-1185">Reference proteome</keyword>
<protein>
    <recommendedName>
        <fullName evidence="1">Cysteine-rich small domain-containing protein</fullName>
    </recommendedName>
</protein>
<proteinExistence type="predicted"/>
<organism evidence="2 3">
    <name type="scientific">Geoglobus acetivorans</name>
    <dbReference type="NCBI Taxonomy" id="565033"/>
    <lineage>
        <taxon>Archaea</taxon>
        <taxon>Methanobacteriati</taxon>
        <taxon>Methanobacteriota</taxon>
        <taxon>Archaeoglobi</taxon>
        <taxon>Archaeoglobales</taxon>
        <taxon>Archaeoglobaceae</taxon>
        <taxon>Geoglobus</taxon>
    </lineage>
</organism>
<evidence type="ECO:0000313" key="2">
    <source>
        <dbReference type="EMBL" id="XAT62748.1"/>
    </source>
</evidence>